<accession>A0A4Q2UM91</accession>
<reference evidence="2 3" key="1">
    <citation type="submission" date="2019-01" db="EMBL/GenBank/DDBJ databases">
        <title>Spirosoma flava sp. nov., a propanil-degrading bacterium isolated from herbicide-contaminated soil.</title>
        <authorList>
            <person name="Zhang L."/>
            <person name="Jiang J.-D."/>
        </authorList>
    </citation>
    <scope>NUCLEOTIDE SEQUENCE [LARGE SCALE GENOMIC DNA]</scope>
    <source>
        <strain evidence="2 3">TY50</strain>
    </source>
</reference>
<evidence type="ECO:0000256" key="1">
    <source>
        <dbReference type="SAM" id="SignalP"/>
    </source>
</evidence>
<dbReference type="AlphaFoldDB" id="A0A4Q2UM91"/>
<keyword evidence="3" id="KW-1185">Reference proteome</keyword>
<dbReference type="EMBL" id="SBLB01000002">
    <property type="protein sequence ID" value="RYC70484.1"/>
    <property type="molecule type" value="Genomic_DNA"/>
</dbReference>
<feature type="chain" id="PRO_5020513383" description="Secreted protein" evidence="1">
    <location>
        <begin position="26"/>
        <end position="309"/>
    </location>
</feature>
<protein>
    <recommendedName>
        <fullName evidence="4">Secreted protein</fullName>
    </recommendedName>
</protein>
<feature type="signal peptide" evidence="1">
    <location>
        <begin position="1"/>
        <end position="25"/>
    </location>
</feature>
<sequence>MIGKSVFVRAASALGMLVCSGLTLAQTVSPRYDNDPSQRIKIAPESVFTMFREAGLKPINHELTPAQNEKVSRAFSRLPPLHQQLLRQHLHSISFMDNMPNTALTSLLDSGDGPKRFNITFRAGLLNETISEWASWKENTCFNRTADSSYAVRVEGGSLDAILYVMLHEATHVVDAVMGITPPTSQRHALVEPTPFTKEVWRTMNAPVEEYVNPLLEQTRFRSGRPMVISMAPDVYRKLAQTPFPSLYGMAAWTEDIAELVTIYHLTTRLKQPFYVVVTKDNVEVARFEPMKNPLVKPRLKQLAAFYVP</sequence>
<evidence type="ECO:0000313" key="3">
    <source>
        <dbReference type="Proteomes" id="UP000290407"/>
    </source>
</evidence>
<comment type="caution">
    <text evidence="2">The sequence shown here is derived from an EMBL/GenBank/DDBJ whole genome shotgun (WGS) entry which is preliminary data.</text>
</comment>
<name>A0A4Q2UM91_9BACT</name>
<proteinExistence type="predicted"/>
<evidence type="ECO:0008006" key="4">
    <source>
        <dbReference type="Google" id="ProtNLM"/>
    </source>
</evidence>
<dbReference type="Proteomes" id="UP000290407">
    <property type="component" value="Unassembled WGS sequence"/>
</dbReference>
<keyword evidence="1" id="KW-0732">Signal</keyword>
<organism evidence="2 3">
    <name type="scientific">Spirosoma sordidisoli</name>
    <dbReference type="NCBI Taxonomy" id="2502893"/>
    <lineage>
        <taxon>Bacteria</taxon>
        <taxon>Pseudomonadati</taxon>
        <taxon>Bacteroidota</taxon>
        <taxon>Cytophagia</taxon>
        <taxon>Cytophagales</taxon>
        <taxon>Cytophagaceae</taxon>
        <taxon>Spirosoma</taxon>
    </lineage>
</organism>
<gene>
    <name evidence="2" type="ORF">EQG79_11575</name>
</gene>
<evidence type="ECO:0000313" key="2">
    <source>
        <dbReference type="EMBL" id="RYC70484.1"/>
    </source>
</evidence>